<dbReference type="Proteomes" id="UP000050761">
    <property type="component" value="Unassembled WGS sequence"/>
</dbReference>
<gene>
    <name evidence="1" type="ORF">HPBE_LOCUS14897</name>
</gene>
<evidence type="ECO:0000313" key="3">
    <source>
        <dbReference type="WBParaSite" id="HPBE_0001489601-mRNA-1"/>
    </source>
</evidence>
<reference evidence="1 2" key="1">
    <citation type="submission" date="2018-11" db="EMBL/GenBank/DDBJ databases">
        <authorList>
            <consortium name="Pathogen Informatics"/>
        </authorList>
    </citation>
    <scope>NUCLEOTIDE SEQUENCE [LARGE SCALE GENOMIC DNA]</scope>
</reference>
<dbReference type="EMBL" id="UZAH01028594">
    <property type="protein sequence ID" value="VDP01156.1"/>
    <property type="molecule type" value="Genomic_DNA"/>
</dbReference>
<accession>A0A183G158</accession>
<dbReference type="AlphaFoldDB" id="A0A183G158"/>
<reference evidence="3" key="2">
    <citation type="submission" date="2019-09" db="UniProtKB">
        <authorList>
            <consortium name="WormBaseParasite"/>
        </authorList>
    </citation>
    <scope>IDENTIFICATION</scope>
</reference>
<name>A0A183G158_HELPZ</name>
<proteinExistence type="predicted"/>
<evidence type="ECO:0000313" key="1">
    <source>
        <dbReference type="EMBL" id="VDP01156.1"/>
    </source>
</evidence>
<dbReference type="WBParaSite" id="HPBE_0001489601-mRNA-1">
    <property type="protein sequence ID" value="HPBE_0001489601-mRNA-1"/>
    <property type="gene ID" value="HPBE_0001489601"/>
</dbReference>
<evidence type="ECO:0000313" key="2">
    <source>
        <dbReference type="Proteomes" id="UP000050761"/>
    </source>
</evidence>
<protein>
    <submittedName>
        <fullName evidence="1 3">Uncharacterized protein</fullName>
    </submittedName>
</protein>
<accession>A0A3P8E138</accession>
<organism evidence="2 3">
    <name type="scientific">Heligmosomoides polygyrus</name>
    <name type="common">Parasitic roundworm</name>
    <dbReference type="NCBI Taxonomy" id="6339"/>
    <lineage>
        <taxon>Eukaryota</taxon>
        <taxon>Metazoa</taxon>
        <taxon>Ecdysozoa</taxon>
        <taxon>Nematoda</taxon>
        <taxon>Chromadorea</taxon>
        <taxon>Rhabditida</taxon>
        <taxon>Rhabditina</taxon>
        <taxon>Rhabditomorpha</taxon>
        <taxon>Strongyloidea</taxon>
        <taxon>Heligmosomidae</taxon>
        <taxon>Heligmosomoides</taxon>
    </lineage>
</organism>
<sequence>MQPLNAASESGAVSWGIDILPAPLLHSTVFVRPLPSTTAVPPTFIRPNFNTSDRDNESSDHYISCDYNLVLPAASTSKAATSITSSDVFGTSTASPGTVADVFGTSTARHARLPTCSARLLNPYAPHLVPIHILTGCL</sequence>
<keyword evidence="2" id="KW-1185">Reference proteome</keyword>